<evidence type="ECO:0008006" key="7">
    <source>
        <dbReference type="Google" id="ProtNLM"/>
    </source>
</evidence>
<feature type="compositionally biased region" description="Polar residues" evidence="2">
    <location>
        <begin position="40"/>
        <end position="49"/>
    </location>
</feature>
<accession>A0A9P8VGS1</accession>
<reference evidence="5" key="1">
    <citation type="journal article" date="2021" name="Nat. Commun.">
        <title>Genetic determinants of endophytism in the Arabidopsis root mycobiome.</title>
        <authorList>
            <person name="Mesny F."/>
            <person name="Miyauchi S."/>
            <person name="Thiergart T."/>
            <person name="Pickel B."/>
            <person name="Atanasova L."/>
            <person name="Karlsson M."/>
            <person name="Huettel B."/>
            <person name="Barry K.W."/>
            <person name="Haridas S."/>
            <person name="Chen C."/>
            <person name="Bauer D."/>
            <person name="Andreopoulos W."/>
            <person name="Pangilinan J."/>
            <person name="LaButti K."/>
            <person name="Riley R."/>
            <person name="Lipzen A."/>
            <person name="Clum A."/>
            <person name="Drula E."/>
            <person name="Henrissat B."/>
            <person name="Kohler A."/>
            <person name="Grigoriev I.V."/>
            <person name="Martin F.M."/>
            <person name="Hacquard S."/>
        </authorList>
    </citation>
    <scope>NUCLEOTIDE SEQUENCE</scope>
    <source>
        <strain evidence="5">MPI-SDFR-AT-0117</strain>
    </source>
</reference>
<dbReference type="GO" id="GO:0008270">
    <property type="term" value="F:zinc ion binding"/>
    <property type="evidence" value="ECO:0007669"/>
    <property type="project" value="UniProtKB-KW"/>
</dbReference>
<keyword evidence="6" id="KW-1185">Reference proteome</keyword>
<organism evidence="5 6">
    <name type="scientific">Plectosphaerella plurivora</name>
    <dbReference type="NCBI Taxonomy" id="936078"/>
    <lineage>
        <taxon>Eukaryota</taxon>
        <taxon>Fungi</taxon>
        <taxon>Dikarya</taxon>
        <taxon>Ascomycota</taxon>
        <taxon>Pezizomycotina</taxon>
        <taxon>Sordariomycetes</taxon>
        <taxon>Hypocreomycetidae</taxon>
        <taxon>Glomerellales</taxon>
        <taxon>Plectosphaerellaceae</taxon>
        <taxon>Plectosphaerella</taxon>
    </lineage>
</organism>
<dbReference type="PANTHER" id="PTHR21540:SF0">
    <property type="entry name" value="PHD FAMILY PROTEIN"/>
    <property type="match status" value="1"/>
</dbReference>
<gene>
    <name evidence="5" type="ORF">F5X68DRAFT_229690</name>
</gene>
<dbReference type="SUPFAM" id="SSF57850">
    <property type="entry name" value="RING/U-box"/>
    <property type="match status" value="1"/>
</dbReference>
<evidence type="ECO:0000256" key="2">
    <source>
        <dbReference type="SAM" id="MobiDB-lite"/>
    </source>
</evidence>
<dbReference type="EMBL" id="JAGSXJ010000006">
    <property type="protein sequence ID" value="KAH6690361.1"/>
    <property type="molecule type" value="Genomic_DNA"/>
</dbReference>
<evidence type="ECO:0000259" key="4">
    <source>
        <dbReference type="PROSITE" id="PS50966"/>
    </source>
</evidence>
<feature type="domain" description="SWIM-type" evidence="4">
    <location>
        <begin position="235"/>
        <end position="269"/>
    </location>
</feature>
<sequence>MADLPVVPSSPLSSPPQETPELSPARHGEMTPSAIGDITLNDTGPSSHDVQVEDSPYEPSPKKRKTTKAKSAAAGDKNQLYPAGLVRLTRFGKGTYGINTGPLPDDTDWDSLGIPAIREQLKMRGVDHLGVKADILARIKDWKPHVGKENQEALNLTHKPAFEYTPDDFAKSAAAKRGPKWQTGTNDGAVRAASNALADTMYLLNREDLDWDDGQNDGMIESATFTIRTDSMNTYTVVIGKRCTCDCPAKKFRPQSHCKHILYILIWVLRGPEQLIQQQALIPHEVNLLLTNGPKLRPSQVDIQADPTMTDGKPNSKAGCDCPVCFRPLKDSVATCCQKCGRHTHNDCFNVWANHSTFSLACPTCRAKWTQPIPPKILLL</sequence>
<dbReference type="InterPro" id="IPR039903">
    <property type="entry name" value="Zswim2"/>
</dbReference>
<feature type="compositionally biased region" description="Low complexity" evidence="2">
    <location>
        <begin position="1"/>
        <end position="12"/>
    </location>
</feature>
<evidence type="ECO:0000256" key="1">
    <source>
        <dbReference type="PROSITE-ProRule" id="PRU00175"/>
    </source>
</evidence>
<keyword evidence="1" id="KW-0479">Metal-binding</keyword>
<dbReference type="InterPro" id="IPR001841">
    <property type="entry name" value="Znf_RING"/>
</dbReference>
<dbReference type="PROSITE" id="PS50966">
    <property type="entry name" value="ZF_SWIM"/>
    <property type="match status" value="1"/>
</dbReference>
<dbReference type="GO" id="GO:0061630">
    <property type="term" value="F:ubiquitin protein ligase activity"/>
    <property type="evidence" value="ECO:0007669"/>
    <property type="project" value="InterPro"/>
</dbReference>
<protein>
    <recommendedName>
        <fullName evidence="7">Postreplication repair E3 ubiquitin-protein ligase RAD18</fullName>
    </recommendedName>
</protein>
<dbReference type="OrthoDB" id="2122982at2759"/>
<proteinExistence type="predicted"/>
<comment type="caution">
    <text evidence="5">The sequence shown here is derived from an EMBL/GenBank/DDBJ whole genome shotgun (WGS) entry which is preliminary data.</text>
</comment>
<dbReference type="AlphaFoldDB" id="A0A9P8VGS1"/>
<dbReference type="PROSITE" id="PS50089">
    <property type="entry name" value="ZF_RING_2"/>
    <property type="match status" value="1"/>
</dbReference>
<dbReference type="Proteomes" id="UP000770015">
    <property type="component" value="Unassembled WGS sequence"/>
</dbReference>
<evidence type="ECO:0000259" key="3">
    <source>
        <dbReference type="PROSITE" id="PS50089"/>
    </source>
</evidence>
<evidence type="ECO:0000313" key="6">
    <source>
        <dbReference type="Proteomes" id="UP000770015"/>
    </source>
</evidence>
<dbReference type="InterPro" id="IPR007527">
    <property type="entry name" value="Znf_SWIM"/>
</dbReference>
<feature type="region of interest" description="Disordered" evidence="2">
    <location>
        <begin position="1"/>
        <end position="75"/>
    </location>
</feature>
<evidence type="ECO:0000313" key="5">
    <source>
        <dbReference type="EMBL" id="KAH6690361.1"/>
    </source>
</evidence>
<keyword evidence="1" id="KW-0863">Zinc-finger</keyword>
<keyword evidence="1" id="KW-0862">Zinc</keyword>
<name>A0A9P8VGS1_9PEZI</name>
<dbReference type="PANTHER" id="PTHR21540">
    <property type="entry name" value="RING FINGER AND SWIM DOMAIN-CONTAINING PROTEIN 2"/>
    <property type="match status" value="1"/>
</dbReference>
<feature type="domain" description="RING-type" evidence="3">
    <location>
        <begin position="322"/>
        <end position="366"/>
    </location>
</feature>
<dbReference type="InterPro" id="IPR013083">
    <property type="entry name" value="Znf_RING/FYVE/PHD"/>
</dbReference>
<dbReference type="Gene3D" id="3.30.40.10">
    <property type="entry name" value="Zinc/RING finger domain, C3HC4 (zinc finger)"/>
    <property type="match status" value="1"/>
</dbReference>